<name>A0A285VA57_9ACTN</name>
<gene>
    <name evidence="3" type="ORF">SAMN05660748_3694</name>
</gene>
<dbReference type="InterPro" id="IPR001753">
    <property type="entry name" value="Enoyl-CoA_hydra/iso"/>
</dbReference>
<dbReference type="PANTHER" id="PTHR43459">
    <property type="entry name" value="ENOYL-COA HYDRATASE"/>
    <property type="match status" value="1"/>
</dbReference>
<comment type="similarity">
    <text evidence="1 2">Belongs to the enoyl-CoA hydratase/isomerase family.</text>
</comment>
<dbReference type="InterPro" id="IPR018376">
    <property type="entry name" value="Enoyl-CoA_hyd/isom_CS"/>
</dbReference>
<reference evidence="4" key="1">
    <citation type="submission" date="2017-08" db="EMBL/GenBank/DDBJ databases">
        <authorList>
            <person name="Varghese N."/>
            <person name="Submissions S."/>
        </authorList>
    </citation>
    <scope>NUCLEOTIDE SEQUENCE [LARGE SCALE GENOMIC DNA]</scope>
    <source>
        <strain evidence="4">DSM 4725</strain>
    </source>
</reference>
<dbReference type="Proteomes" id="UP000219435">
    <property type="component" value="Unassembled WGS sequence"/>
</dbReference>
<evidence type="ECO:0000256" key="2">
    <source>
        <dbReference type="RuleBase" id="RU003707"/>
    </source>
</evidence>
<dbReference type="GO" id="GO:0016853">
    <property type="term" value="F:isomerase activity"/>
    <property type="evidence" value="ECO:0007669"/>
    <property type="project" value="UniProtKB-KW"/>
</dbReference>
<dbReference type="InterPro" id="IPR029045">
    <property type="entry name" value="ClpP/crotonase-like_dom_sf"/>
</dbReference>
<dbReference type="SUPFAM" id="SSF52096">
    <property type="entry name" value="ClpP/crotonase"/>
    <property type="match status" value="1"/>
</dbReference>
<dbReference type="Gene3D" id="1.10.12.10">
    <property type="entry name" value="Lyase 2-enoyl-coa Hydratase, Chain A, domain 2"/>
    <property type="match status" value="1"/>
</dbReference>
<dbReference type="PROSITE" id="PS00166">
    <property type="entry name" value="ENOYL_COA_HYDRATASE"/>
    <property type="match status" value="1"/>
</dbReference>
<dbReference type="InterPro" id="IPR014748">
    <property type="entry name" value="Enoyl-CoA_hydra_C"/>
</dbReference>
<proteinExistence type="inferred from homology"/>
<keyword evidence="3" id="KW-0413">Isomerase</keyword>
<keyword evidence="4" id="KW-1185">Reference proteome</keyword>
<dbReference type="Pfam" id="PF00378">
    <property type="entry name" value="ECH_1"/>
    <property type="match status" value="1"/>
</dbReference>
<evidence type="ECO:0000256" key="1">
    <source>
        <dbReference type="ARBA" id="ARBA00005254"/>
    </source>
</evidence>
<organism evidence="3 4">
    <name type="scientific">Blastococcus aggregatus</name>
    <dbReference type="NCBI Taxonomy" id="38502"/>
    <lineage>
        <taxon>Bacteria</taxon>
        <taxon>Bacillati</taxon>
        <taxon>Actinomycetota</taxon>
        <taxon>Actinomycetes</taxon>
        <taxon>Geodermatophilales</taxon>
        <taxon>Geodermatophilaceae</taxon>
        <taxon>Blastococcus</taxon>
    </lineage>
</organism>
<dbReference type="PANTHER" id="PTHR43459:SF1">
    <property type="entry name" value="EG:BACN32G11.4 PROTEIN"/>
    <property type="match status" value="1"/>
</dbReference>
<dbReference type="Gene3D" id="3.90.226.10">
    <property type="entry name" value="2-enoyl-CoA Hydratase, Chain A, domain 1"/>
    <property type="match status" value="1"/>
</dbReference>
<dbReference type="AlphaFoldDB" id="A0A285VA57"/>
<dbReference type="CDD" id="cd06558">
    <property type="entry name" value="crotonase-like"/>
    <property type="match status" value="1"/>
</dbReference>
<evidence type="ECO:0000313" key="3">
    <source>
        <dbReference type="EMBL" id="SOC50959.1"/>
    </source>
</evidence>
<accession>A0A285VA57</accession>
<evidence type="ECO:0000313" key="4">
    <source>
        <dbReference type="Proteomes" id="UP000219435"/>
    </source>
</evidence>
<sequence length="258" mass="27783">MEDSAPSVLLSREGDVARLTLNNPRRKNAMSHPAWLLLRDSLAAVAASDARVLVVTGAAGDFCAGADLSVEREARPPMARMSEVNQACLALHRLPIPTIARVDGVAVGAGMNLALGCDFVVASTRARFSEIFVKRGLSVDFGGSWLLPRLIGLHRAKELVLLGDMLGAEEAHRWGLVREVVDPADLDAAVDALAERLLAGPPVAMRQSKRMLNDSFEAGLERALEDEARSQEINFATDDAVEAGHAFRDKRAPAFRGR</sequence>
<protein>
    <submittedName>
        <fullName evidence="3">2-(1,2-epoxy-1,2-dihydrophenyl)acetyl-CoA isomerase</fullName>
    </submittedName>
</protein>
<dbReference type="EMBL" id="OBQI01000005">
    <property type="protein sequence ID" value="SOC50959.1"/>
    <property type="molecule type" value="Genomic_DNA"/>
</dbReference>